<gene>
    <name evidence="2" type="ORF">HF086_011533</name>
</gene>
<reference evidence="2" key="1">
    <citation type="journal article" date="2021" name="G3 (Bethesda)">
        <title>Genome and transcriptome analysis of the beet armyworm Spodoptera exigua reveals targets for pest control. .</title>
        <authorList>
            <person name="Simon S."/>
            <person name="Breeschoten T."/>
            <person name="Jansen H.J."/>
            <person name="Dirks R.P."/>
            <person name="Schranz M.E."/>
            <person name="Ros V.I.D."/>
        </authorList>
    </citation>
    <scope>NUCLEOTIDE SEQUENCE</scope>
    <source>
        <strain evidence="2">TB_SE_WUR_2020</strain>
    </source>
</reference>
<organism evidence="2 3">
    <name type="scientific">Spodoptera exigua</name>
    <name type="common">Beet armyworm</name>
    <name type="synonym">Noctua fulgens</name>
    <dbReference type="NCBI Taxonomy" id="7107"/>
    <lineage>
        <taxon>Eukaryota</taxon>
        <taxon>Metazoa</taxon>
        <taxon>Ecdysozoa</taxon>
        <taxon>Arthropoda</taxon>
        <taxon>Hexapoda</taxon>
        <taxon>Insecta</taxon>
        <taxon>Pterygota</taxon>
        <taxon>Neoptera</taxon>
        <taxon>Endopterygota</taxon>
        <taxon>Lepidoptera</taxon>
        <taxon>Glossata</taxon>
        <taxon>Ditrysia</taxon>
        <taxon>Noctuoidea</taxon>
        <taxon>Noctuidae</taxon>
        <taxon>Amphipyrinae</taxon>
        <taxon>Spodoptera</taxon>
    </lineage>
</organism>
<protein>
    <submittedName>
        <fullName evidence="2">Uncharacterized protein</fullName>
    </submittedName>
</protein>
<evidence type="ECO:0000256" key="1">
    <source>
        <dbReference type="SAM" id="MobiDB-lite"/>
    </source>
</evidence>
<comment type="caution">
    <text evidence="2">The sequence shown here is derived from an EMBL/GenBank/DDBJ whole genome shotgun (WGS) entry which is preliminary data.</text>
</comment>
<evidence type="ECO:0000313" key="3">
    <source>
        <dbReference type="Proteomes" id="UP000814243"/>
    </source>
</evidence>
<sequence length="115" mass="12518">MDVAKRSVIQDWLNDVDTEYACSASDADNTASGWFLHNNNSSSGAPAALYQRVRDLFHTRSPGPRVPAEGQEAPAMTGNLLHGSRQSEEPDDSIMTGKESDSLLAHLELSRLFVS</sequence>
<name>A0A922MCZ8_SPOEX</name>
<evidence type="ECO:0000313" key="2">
    <source>
        <dbReference type="EMBL" id="KAH9634273.1"/>
    </source>
</evidence>
<proteinExistence type="predicted"/>
<accession>A0A922MCZ8</accession>
<dbReference type="AlphaFoldDB" id="A0A922MCZ8"/>
<feature type="region of interest" description="Disordered" evidence="1">
    <location>
        <begin position="61"/>
        <end position="99"/>
    </location>
</feature>
<dbReference type="Proteomes" id="UP000814243">
    <property type="component" value="Unassembled WGS sequence"/>
</dbReference>
<dbReference type="EMBL" id="JACEFF010000620">
    <property type="protein sequence ID" value="KAH9634273.1"/>
    <property type="molecule type" value="Genomic_DNA"/>
</dbReference>